<name>A0AAW8B0C8_9GAMM</name>
<dbReference type="NCBIfam" id="NF008249">
    <property type="entry name" value="PRK11025.1"/>
    <property type="match status" value="1"/>
</dbReference>
<dbReference type="PROSITE" id="PS50889">
    <property type="entry name" value="S4"/>
    <property type="match status" value="1"/>
</dbReference>
<comment type="catalytic activity">
    <reaction evidence="1">
        <text>uridine(955/2504/2580) in 23S rRNA = pseudouridine(955/2504/2580) in 23S rRNA</text>
        <dbReference type="Rhea" id="RHEA:42528"/>
        <dbReference type="Rhea" id="RHEA-COMP:10099"/>
        <dbReference type="Rhea" id="RHEA-COMP:10100"/>
        <dbReference type="ChEBI" id="CHEBI:65314"/>
        <dbReference type="ChEBI" id="CHEBI:65315"/>
        <dbReference type="EC" id="5.4.99.24"/>
    </reaction>
</comment>
<evidence type="ECO:0000256" key="7">
    <source>
        <dbReference type="PIRSR" id="PIRSR606225-1"/>
    </source>
</evidence>
<sequence length="315" mass="35566">MPEVNSKPVAVQMLEITEHHAGQRVDNFLLTYLKGVPKSRVYRILRKGEVRVNRSRIKADYRLQVGDQVRIPPIRVAEREAPPGPSPRLQQLLEGSILFEDDSMLVINKPAGLAVHGGSGVSLGLIESLRAARPDQPFLELVHRLDRETSGCLMVAKKRSALRHLQDEMRDGRVKKVYQALVCGRWPKGMKRVDVPLRKNELKSGERVVRVDGEGKASVTHFAVLERFDRHTLMEATLETGRTHQIRVHSQFAGCPLAGDDKYGDEECNRQLRQSGLKRMFLHAVKLQFKGPDGQKLSIEAPLPEELSHVLVRLR</sequence>
<dbReference type="InterPro" id="IPR050188">
    <property type="entry name" value="RluA_PseudoU_synthase"/>
</dbReference>
<dbReference type="RefSeq" id="WP_305168944.1">
    <property type="nucleotide sequence ID" value="NZ_JAUUUU010000001.1"/>
</dbReference>
<evidence type="ECO:0000256" key="8">
    <source>
        <dbReference type="PROSITE-ProRule" id="PRU00182"/>
    </source>
</evidence>
<evidence type="ECO:0000313" key="12">
    <source>
        <dbReference type="Proteomes" id="UP001178354"/>
    </source>
</evidence>
<feature type="domain" description="RNA-binding S4" evidence="10">
    <location>
        <begin position="23"/>
        <end position="82"/>
    </location>
</feature>
<keyword evidence="6 9" id="KW-0413">Isomerase</keyword>
<dbReference type="InterPro" id="IPR036986">
    <property type="entry name" value="S4_RNA-bd_sf"/>
</dbReference>
<dbReference type="Gene3D" id="3.30.2350.10">
    <property type="entry name" value="Pseudouridine synthase"/>
    <property type="match status" value="1"/>
</dbReference>
<dbReference type="Proteomes" id="UP001178354">
    <property type="component" value="Unassembled WGS sequence"/>
</dbReference>
<evidence type="ECO:0000256" key="6">
    <source>
        <dbReference type="ARBA" id="ARBA00023235"/>
    </source>
</evidence>
<dbReference type="SMART" id="SM00363">
    <property type="entry name" value="S4"/>
    <property type="match status" value="1"/>
</dbReference>
<dbReference type="Gene3D" id="3.10.290.10">
    <property type="entry name" value="RNA-binding S4 domain"/>
    <property type="match status" value="1"/>
</dbReference>
<dbReference type="PROSITE" id="PS01129">
    <property type="entry name" value="PSI_RLU"/>
    <property type="match status" value="1"/>
</dbReference>
<dbReference type="Pfam" id="PF01479">
    <property type="entry name" value="S4"/>
    <property type="match status" value="1"/>
</dbReference>
<keyword evidence="12" id="KW-1185">Reference proteome</keyword>
<dbReference type="PANTHER" id="PTHR21600:SF92">
    <property type="entry name" value="RIBOSOMAL LARGE SUBUNIT PSEUDOURIDINE SYNTHASE C"/>
    <property type="match status" value="1"/>
</dbReference>
<dbReference type="PANTHER" id="PTHR21600">
    <property type="entry name" value="MITOCHONDRIAL RNA PSEUDOURIDINE SYNTHASE"/>
    <property type="match status" value="1"/>
</dbReference>
<evidence type="ECO:0000256" key="9">
    <source>
        <dbReference type="RuleBase" id="RU362028"/>
    </source>
</evidence>
<dbReference type="EC" id="5.4.99.-" evidence="9"/>
<keyword evidence="5 8" id="KW-0694">RNA-binding</keyword>
<dbReference type="InterPro" id="IPR006145">
    <property type="entry name" value="PsdUridine_synth_RsuA/RluA"/>
</dbReference>
<dbReference type="SUPFAM" id="SSF55174">
    <property type="entry name" value="Alpha-L RNA-binding motif"/>
    <property type="match status" value="1"/>
</dbReference>
<dbReference type="CDD" id="cd00165">
    <property type="entry name" value="S4"/>
    <property type="match status" value="1"/>
</dbReference>
<comment type="catalytic activity">
    <reaction evidence="9">
        <text>a uridine in RNA = a pseudouridine in RNA</text>
        <dbReference type="Rhea" id="RHEA:48348"/>
        <dbReference type="Rhea" id="RHEA-COMP:12068"/>
        <dbReference type="Rhea" id="RHEA-COMP:12069"/>
        <dbReference type="ChEBI" id="CHEBI:65314"/>
        <dbReference type="ChEBI" id="CHEBI:65315"/>
    </reaction>
</comment>
<dbReference type="CDD" id="cd02869">
    <property type="entry name" value="PseudoU_synth_RluA_like"/>
    <property type="match status" value="1"/>
</dbReference>
<evidence type="ECO:0000256" key="3">
    <source>
        <dbReference type="ARBA" id="ARBA00010876"/>
    </source>
</evidence>
<dbReference type="GO" id="GO:0003723">
    <property type="term" value="F:RNA binding"/>
    <property type="evidence" value="ECO:0007669"/>
    <property type="project" value="UniProtKB-KW"/>
</dbReference>
<dbReference type="InterPro" id="IPR020103">
    <property type="entry name" value="PsdUridine_synth_cat_dom_sf"/>
</dbReference>
<evidence type="ECO:0000256" key="1">
    <source>
        <dbReference type="ARBA" id="ARBA00000381"/>
    </source>
</evidence>
<keyword evidence="4" id="KW-0698">rRNA processing</keyword>
<dbReference type="InterPro" id="IPR006224">
    <property type="entry name" value="PsdUridine_synth_RluA-like_CS"/>
</dbReference>
<evidence type="ECO:0000256" key="2">
    <source>
        <dbReference type="ARBA" id="ARBA00002876"/>
    </source>
</evidence>
<reference evidence="11" key="2">
    <citation type="submission" date="2023-08" db="EMBL/GenBank/DDBJ databases">
        <authorList>
            <person name="Luo J."/>
        </authorList>
    </citation>
    <scope>NUCLEOTIDE SEQUENCE</scope>
    <source>
        <strain evidence="11">DSM 25064</strain>
    </source>
</reference>
<dbReference type="SUPFAM" id="SSF55120">
    <property type="entry name" value="Pseudouridine synthase"/>
    <property type="match status" value="1"/>
</dbReference>
<feature type="active site" evidence="7">
    <location>
        <position position="146"/>
    </location>
</feature>
<accession>A0AAW8B0C8</accession>
<organism evidence="11 12">
    <name type="scientific">Porticoccus litoralis</name>
    <dbReference type="NCBI Taxonomy" id="434086"/>
    <lineage>
        <taxon>Bacteria</taxon>
        <taxon>Pseudomonadati</taxon>
        <taxon>Pseudomonadota</taxon>
        <taxon>Gammaproteobacteria</taxon>
        <taxon>Cellvibrionales</taxon>
        <taxon>Porticoccaceae</taxon>
        <taxon>Porticoccus</taxon>
    </lineage>
</organism>
<comment type="function">
    <text evidence="2">Responsible for synthesis of pseudouridine from uracil at positions 955, 2504 and 2580 in 23S ribosomal RNA.</text>
</comment>
<comment type="similarity">
    <text evidence="3 9">Belongs to the pseudouridine synthase RluA family.</text>
</comment>
<evidence type="ECO:0000259" key="10">
    <source>
        <dbReference type="SMART" id="SM00363"/>
    </source>
</evidence>
<dbReference type="Pfam" id="PF00849">
    <property type="entry name" value="PseudoU_synth_2"/>
    <property type="match status" value="1"/>
</dbReference>
<dbReference type="InterPro" id="IPR002942">
    <property type="entry name" value="S4_RNA-bd"/>
</dbReference>
<protein>
    <recommendedName>
        <fullName evidence="9">Pseudouridine synthase</fullName>
        <ecNumber evidence="9">5.4.99.-</ecNumber>
    </recommendedName>
</protein>
<dbReference type="InterPro" id="IPR006225">
    <property type="entry name" value="PsdUridine_synth_RluC/D"/>
</dbReference>
<dbReference type="GO" id="GO:0000455">
    <property type="term" value="P:enzyme-directed rRNA pseudouridine synthesis"/>
    <property type="evidence" value="ECO:0007669"/>
    <property type="project" value="TreeGrafter"/>
</dbReference>
<dbReference type="EMBL" id="JAUUUU010000001">
    <property type="protein sequence ID" value="MDP1519428.1"/>
    <property type="molecule type" value="Genomic_DNA"/>
</dbReference>
<dbReference type="GO" id="GO:0160141">
    <property type="term" value="F:23S rRNA pseudouridine(955/2504/2580) synthase activity"/>
    <property type="evidence" value="ECO:0007669"/>
    <property type="project" value="UniProtKB-EC"/>
</dbReference>
<evidence type="ECO:0000313" key="11">
    <source>
        <dbReference type="EMBL" id="MDP1519428.1"/>
    </source>
</evidence>
<gene>
    <name evidence="11" type="primary">rluC</name>
    <name evidence="11" type="ORF">Q8A57_00415</name>
</gene>
<reference evidence="11" key="1">
    <citation type="journal article" date="2010" name="Int. J. Syst. Evol. Microbiol.">
        <title>Porticoccus litoralis gen. nov., sp. nov., a gammaproteobacterium isolated from the Yellow Sea.</title>
        <authorList>
            <person name="Oh H.M."/>
            <person name="Kim H."/>
            <person name="Kim K.M."/>
            <person name="Min G.S."/>
            <person name="Cho J.C."/>
        </authorList>
    </citation>
    <scope>NUCLEOTIDE SEQUENCE</scope>
    <source>
        <strain evidence="11">DSM 25064</strain>
    </source>
</reference>
<evidence type="ECO:0000256" key="5">
    <source>
        <dbReference type="ARBA" id="ARBA00022884"/>
    </source>
</evidence>
<dbReference type="NCBIfam" id="TIGR00005">
    <property type="entry name" value="rluA_subfam"/>
    <property type="match status" value="1"/>
</dbReference>
<comment type="caution">
    <text evidence="11">The sequence shown here is derived from an EMBL/GenBank/DDBJ whole genome shotgun (WGS) entry which is preliminary data.</text>
</comment>
<evidence type="ECO:0000256" key="4">
    <source>
        <dbReference type="ARBA" id="ARBA00022552"/>
    </source>
</evidence>
<dbReference type="AlphaFoldDB" id="A0AAW8B0C8"/>
<proteinExistence type="inferred from homology"/>